<dbReference type="NCBIfam" id="NF008864">
    <property type="entry name" value="PRK11895.1"/>
    <property type="match status" value="1"/>
</dbReference>
<dbReference type="NCBIfam" id="TIGR00119">
    <property type="entry name" value="acolac_sm"/>
    <property type="match status" value="1"/>
</dbReference>
<dbReference type="GO" id="GO:1990610">
    <property type="term" value="F:acetolactate synthase regulator activity"/>
    <property type="evidence" value="ECO:0007669"/>
    <property type="project" value="UniProtKB-UniRule"/>
</dbReference>
<evidence type="ECO:0000259" key="9">
    <source>
        <dbReference type="PROSITE" id="PS51671"/>
    </source>
</evidence>
<dbReference type="InterPro" id="IPR002912">
    <property type="entry name" value="ACT_dom"/>
</dbReference>
<organism evidence="10 11">
    <name type="scientific">Spiribacter salilacus</name>
    <dbReference type="NCBI Taxonomy" id="2664894"/>
    <lineage>
        <taxon>Bacteria</taxon>
        <taxon>Pseudomonadati</taxon>
        <taxon>Pseudomonadota</taxon>
        <taxon>Gammaproteobacteria</taxon>
        <taxon>Chromatiales</taxon>
        <taxon>Ectothiorhodospiraceae</taxon>
        <taxon>Spiribacter</taxon>
    </lineage>
</organism>
<dbReference type="GO" id="GO:0009099">
    <property type="term" value="P:L-valine biosynthetic process"/>
    <property type="evidence" value="ECO:0007669"/>
    <property type="project" value="UniProtKB-UniRule"/>
</dbReference>
<dbReference type="InterPro" id="IPR027271">
    <property type="entry name" value="Acetolactate_synth/TF_NikR_C"/>
</dbReference>
<comment type="subunit">
    <text evidence="4 8">Dimer of large and small chains.</text>
</comment>
<evidence type="ECO:0000256" key="7">
    <source>
        <dbReference type="ARBA" id="ARBA00048670"/>
    </source>
</evidence>
<dbReference type="Pfam" id="PF10369">
    <property type="entry name" value="ALS_ss_C"/>
    <property type="match status" value="1"/>
</dbReference>
<dbReference type="InterPro" id="IPR019455">
    <property type="entry name" value="Acetolactate_synth_ssu_C"/>
</dbReference>
<dbReference type="InterPro" id="IPR039557">
    <property type="entry name" value="AHAS_ACT"/>
</dbReference>
<comment type="caution">
    <text evidence="10">The sequence shown here is derived from an EMBL/GenBank/DDBJ whole genome shotgun (WGS) entry which is preliminary data.</text>
</comment>
<dbReference type="FunFam" id="3.30.70.260:FF:000001">
    <property type="entry name" value="Acetolactate synthase, small subunit"/>
    <property type="match status" value="1"/>
</dbReference>
<sequence>MRHIISILVENEFGALSRIAGLFTARGYNIDSLTVAPTDDATLSRMTLVTQGDERIVEQILKQLNKLLDVVKVVDITEATHIERELMLVKVEAVSTESREEFKRLADIFDARVVDVTATTYTIEVIGRGSKLDAFLALLESSTPMEVVRSGVIGIARGDQLIEGSHEGLLR</sequence>
<dbReference type="EMBL" id="WJPP01000002">
    <property type="protein sequence ID" value="MRH77819.1"/>
    <property type="molecule type" value="Genomic_DNA"/>
</dbReference>
<comment type="similarity">
    <text evidence="3 8">Belongs to the acetolactate synthase small subunit family.</text>
</comment>
<dbReference type="GO" id="GO:0009097">
    <property type="term" value="P:isoleucine biosynthetic process"/>
    <property type="evidence" value="ECO:0007669"/>
    <property type="project" value="UniProtKB-UniRule"/>
</dbReference>
<reference evidence="10 11" key="1">
    <citation type="submission" date="2019-11" db="EMBL/GenBank/DDBJ databases">
        <authorList>
            <person name="Zhang X.Y."/>
        </authorList>
    </citation>
    <scope>NUCLEOTIDE SEQUENCE [LARGE SCALE GENOMIC DNA]</scope>
    <source>
        <strain evidence="10 11">C176</strain>
    </source>
</reference>
<evidence type="ECO:0000256" key="8">
    <source>
        <dbReference type="RuleBase" id="RU368092"/>
    </source>
</evidence>
<dbReference type="AlphaFoldDB" id="A0A6N7QR00"/>
<evidence type="ECO:0000313" key="11">
    <source>
        <dbReference type="Proteomes" id="UP000433788"/>
    </source>
</evidence>
<evidence type="ECO:0000256" key="1">
    <source>
        <dbReference type="ARBA" id="ARBA00004974"/>
    </source>
</evidence>
<evidence type="ECO:0000256" key="2">
    <source>
        <dbReference type="ARBA" id="ARBA00005025"/>
    </source>
</evidence>
<evidence type="ECO:0000256" key="6">
    <source>
        <dbReference type="ARBA" id="ARBA00023304"/>
    </source>
</evidence>
<dbReference type="EC" id="2.2.1.6" evidence="8"/>
<dbReference type="GO" id="GO:0003984">
    <property type="term" value="F:acetolactate synthase activity"/>
    <property type="evidence" value="ECO:0007669"/>
    <property type="project" value="UniProtKB-UniRule"/>
</dbReference>
<dbReference type="PANTHER" id="PTHR30239">
    <property type="entry name" value="ACETOLACTATE SYNTHASE SMALL SUBUNIT"/>
    <property type="match status" value="1"/>
</dbReference>
<dbReference type="InterPro" id="IPR045865">
    <property type="entry name" value="ACT-like_dom_sf"/>
</dbReference>
<comment type="function">
    <text evidence="8">Catalyzes the conversion of 2 pyruvate molecules into acetolactate in the first common step of the biosynthetic pathway of the branched-amino acids such as leucine, isoleucine, and valine.</text>
</comment>
<comment type="pathway">
    <text evidence="2 8">Amino-acid biosynthesis; L-valine biosynthesis; L-valine from pyruvate: step 1/4.</text>
</comment>
<dbReference type="Pfam" id="PF22629">
    <property type="entry name" value="ACT_AHAS_ss"/>
    <property type="match status" value="1"/>
</dbReference>
<keyword evidence="6 8" id="KW-0100">Branched-chain amino acid biosynthesis</keyword>
<evidence type="ECO:0000256" key="4">
    <source>
        <dbReference type="ARBA" id="ARBA00011744"/>
    </source>
</evidence>
<dbReference type="UniPathway" id="UPA00047">
    <property type="reaction ID" value="UER00055"/>
</dbReference>
<dbReference type="InterPro" id="IPR054480">
    <property type="entry name" value="AHAS_small-like_ACT"/>
</dbReference>
<dbReference type="PANTHER" id="PTHR30239:SF0">
    <property type="entry name" value="ACETOLACTATE SYNTHASE SMALL SUBUNIT 1, CHLOROPLASTIC"/>
    <property type="match status" value="1"/>
</dbReference>
<dbReference type="RefSeq" id="WP_153718885.1">
    <property type="nucleotide sequence ID" value="NZ_WJPP01000002.1"/>
</dbReference>
<dbReference type="InterPro" id="IPR004789">
    <property type="entry name" value="Acetalactate_synth_ssu"/>
</dbReference>
<proteinExistence type="inferred from homology"/>
<comment type="pathway">
    <text evidence="1 8">Amino-acid biosynthesis; L-isoleucine biosynthesis; L-isoleucine from 2-oxobutanoate: step 1/4.</text>
</comment>
<dbReference type="SUPFAM" id="SSF55021">
    <property type="entry name" value="ACT-like"/>
    <property type="match status" value="2"/>
</dbReference>
<comment type="catalytic activity">
    <reaction evidence="7 8">
        <text>2 pyruvate + H(+) = (2S)-2-acetolactate + CO2</text>
        <dbReference type="Rhea" id="RHEA:25249"/>
        <dbReference type="ChEBI" id="CHEBI:15361"/>
        <dbReference type="ChEBI" id="CHEBI:15378"/>
        <dbReference type="ChEBI" id="CHEBI:16526"/>
        <dbReference type="ChEBI" id="CHEBI:58476"/>
        <dbReference type="EC" id="2.2.1.6"/>
    </reaction>
</comment>
<keyword evidence="11" id="KW-1185">Reference proteome</keyword>
<dbReference type="PROSITE" id="PS51671">
    <property type="entry name" value="ACT"/>
    <property type="match status" value="1"/>
</dbReference>
<dbReference type="Gene3D" id="3.30.70.1150">
    <property type="entry name" value="ACT-like. Chain A, domain 2"/>
    <property type="match status" value="1"/>
</dbReference>
<name>A0A6N7QR00_9GAMM</name>
<dbReference type="CDD" id="cd04878">
    <property type="entry name" value="ACT_AHAS"/>
    <property type="match status" value="1"/>
</dbReference>
<evidence type="ECO:0000256" key="3">
    <source>
        <dbReference type="ARBA" id="ARBA00006341"/>
    </source>
</evidence>
<accession>A0A6N7QR00</accession>
<dbReference type="Gene3D" id="3.30.70.260">
    <property type="match status" value="1"/>
</dbReference>
<dbReference type="GO" id="GO:0005829">
    <property type="term" value="C:cytosol"/>
    <property type="evidence" value="ECO:0007669"/>
    <property type="project" value="TreeGrafter"/>
</dbReference>
<keyword evidence="8 10" id="KW-0808">Transferase</keyword>
<feature type="domain" description="ACT" evidence="9">
    <location>
        <begin position="4"/>
        <end position="78"/>
    </location>
</feature>
<dbReference type="UniPathway" id="UPA00049">
    <property type="reaction ID" value="UER00059"/>
</dbReference>
<evidence type="ECO:0000313" key="10">
    <source>
        <dbReference type="EMBL" id="MRH77819.1"/>
    </source>
</evidence>
<protein>
    <recommendedName>
        <fullName evidence="8">Acetolactate synthase small subunit</fullName>
        <shortName evidence="8">AHAS</shortName>
        <shortName evidence="8">ALS</shortName>
        <ecNumber evidence="8">2.2.1.6</ecNumber>
    </recommendedName>
    <alternativeName>
        <fullName evidence="8">Acetohydroxy-acid synthase small subunit</fullName>
    </alternativeName>
</protein>
<evidence type="ECO:0000256" key="5">
    <source>
        <dbReference type="ARBA" id="ARBA00022605"/>
    </source>
</evidence>
<keyword evidence="5 8" id="KW-0028">Amino-acid biosynthesis</keyword>
<dbReference type="Proteomes" id="UP000433788">
    <property type="component" value="Unassembled WGS sequence"/>
</dbReference>
<gene>
    <name evidence="10" type="primary">ilvN</name>
    <name evidence="10" type="ORF">GH984_03795</name>
</gene>